<dbReference type="EMBL" id="CAKKLH010000136">
    <property type="protein sequence ID" value="CAH0104403.1"/>
    <property type="molecule type" value="Genomic_DNA"/>
</dbReference>
<name>A0A8J2RMN1_9CRUS</name>
<dbReference type="Proteomes" id="UP000789390">
    <property type="component" value="Unassembled WGS sequence"/>
</dbReference>
<dbReference type="AlphaFoldDB" id="A0A8J2RMN1"/>
<proteinExistence type="predicted"/>
<evidence type="ECO:0000313" key="1">
    <source>
        <dbReference type="EMBL" id="CAH0104403.1"/>
    </source>
</evidence>
<gene>
    <name evidence="1" type="ORF">DGAL_LOCUS7305</name>
</gene>
<comment type="caution">
    <text evidence="1">The sequence shown here is derived from an EMBL/GenBank/DDBJ whole genome shotgun (WGS) entry which is preliminary data.</text>
</comment>
<sequence length="176" mass="19652">MSFYQYELHTSSFERNFTDYVSQSSFIEFPTTTNNVGGSNMKPPEQSTFSNKNSFETTGVQNCGGSYGTESLQQTYGTSLDLGNSKMSSYGPHAGMQNHSSTMDSPPTVKLLGTSLVNPTGGYSAYLQEHPNSVPPSNTYSWQQHYAPPPYYYNISSYLITVSLNKDIFKISRRYM</sequence>
<keyword evidence="2" id="KW-1185">Reference proteome</keyword>
<protein>
    <submittedName>
        <fullName evidence="1">Uncharacterized protein</fullName>
    </submittedName>
</protein>
<organism evidence="1 2">
    <name type="scientific">Daphnia galeata</name>
    <dbReference type="NCBI Taxonomy" id="27404"/>
    <lineage>
        <taxon>Eukaryota</taxon>
        <taxon>Metazoa</taxon>
        <taxon>Ecdysozoa</taxon>
        <taxon>Arthropoda</taxon>
        <taxon>Crustacea</taxon>
        <taxon>Branchiopoda</taxon>
        <taxon>Diplostraca</taxon>
        <taxon>Cladocera</taxon>
        <taxon>Anomopoda</taxon>
        <taxon>Daphniidae</taxon>
        <taxon>Daphnia</taxon>
    </lineage>
</organism>
<accession>A0A8J2RMN1</accession>
<reference evidence="1" key="1">
    <citation type="submission" date="2021-11" db="EMBL/GenBank/DDBJ databases">
        <authorList>
            <person name="Schell T."/>
        </authorList>
    </citation>
    <scope>NUCLEOTIDE SEQUENCE</scope>
    <source>
        <strain evidence="1">M5</strain>
    </source>
</reference>
<evidence type="ECO:0000313" key="2">
    <source>
        <dbReference type="Proteomes" id="UP000789390"/>
    </source>
</evidence>